<name>A0A0A9FBK0_ARUDO</name>
<organism evidence="1">
    <name type="scientific">Arundo donax</name>
    <name type="common">Giant reed</name>
    <name type="synonym">Donax arundinaceus</name>
    <dbReference type="NCBI Taxonomy" id="35708"/>
    <lineage>
        <taxon>Eukaryota</taxon>
        <taxon>Viridiplantae</taxon>
        <taxon>Streptophyta</taxon>
        <taxon>Embryophyta</taxon>
        <taxon>Tracheophyta</taxon>
        <taxon>Spermatophyta</taxon>
        <taxon>Magnoliopsida</taxon>
        <taxon>Liliopsida</taxon>
        <taxon>Poales</taxon>
        <taxon>Poaceae</taxon>
        <taxon>PACMAD clade</taxon>
        <taxon>Arundinoideae</taxon>
        <taxon>Arundineae</taxon>
        <taxon>Arundo</taxon>
    </lineage>
</organism>
<reference evidence="1" key="1">
    <citation type="submission" date="2014-09" db="EMBL/GenBank/DDBJ databases">
        <authorList>
            <person name="Magalhaes I.L.F."/>
            <person name="Oliveira U."/>
            <person name="Santos F.R."/>
            <person name="Vidigal T.H.D.A."/>
            <person name="Brescovit A.D."/>
            <person name="Santos A.J."/>
        </authorList>
    </citation>
    <scope>NUCLEOTIDE SEQUENCE</scope>
    <source>
        <tissue evidence="1">Shoot tissue taken approximately 20 cm above the soil surface</tissue>
    </source>
</reference>
<sequence length="41" mass="4487">MGWINFKAFTRPALAPCFNSISNLKLPLAPPHCGHSAMFLS</sequence>
<dbReference type="EMBL" id="GBRH01188174">
    <property type="protein sequence ID" value="JAE09722.1"/>
    <property type="molecule type" value="Transcribed_RNA"/>
</dbReference>
<proteinExistence type="predicted"/>
<evidence type="ECO:0000313" key="1">
    <source>
        <dbReference type="EMBL" id="JAE09722.1"/>
    </source>
</evidence>
<accession>A0A0A9FBK0</accession>
<reference evidence="1" key="2">
    <citation type="journal article" date="2015" name="Data Brief">
        <title>Shoot transcriptome of the giant reed, Arundo donax.</title>
        <authorList>
            <person name="Barrero R.A."/>
            <person name="Guerrero F.D."/>
            <person name="Moolhuijzen P."/>
            <person name="Goolsby J.A."/>
            <person name="Tidwell J."/>
            <person name="Bellgard S.E."/>
            <person name="Bellgard M.I."/>
        </authorList>
    </citation>
    <scope>NUCLEOTIDE SEQUENCE</scope>
    <source>
        <tissue evidence="1">Shoot tissue taken approximately 20 cm above the soil surface</tissue>
    </source>
</reference>
<protein>
    <submittedName>
        <fullName evidence="1">Uncharacterized protein</fullName>
    </submittedName>
</protein>
<dbReference type="AlphaFoldDB" id="A0A0A9FBK0"/>